<reference evidence="1 2" key="1">
    <citation type="submission" date="2017-10" db="EMBL/GenBank/DDBJ databases">
        <title>Genomics of the genus Arcobacter.</title>
        <authorList>
            <person name="Perez-Cataluna A."/>
            <person name="Figueras M.J."/>
        </authorList>
    </citation>
    <scope>NUCLEOTIDE SEQUENCE [LARGE SCALE GENOMIC DNA]</scope>
    <source>
        <strain evidence="1 2">DSM 24636</strain>
    </source>
</reference>
<dbReference type="RefSeq" id="WP_129082509.1">
    <property type="nucleotide sequence ID" value="NZ_CP041070.1"/>
</dbReference>
<keyword evidence="2" id="KW-1185">Reference proteome</keyword>
<sequence length="101" mass="11784">MKINRLIKIVLLPVILALALVTAASNYLHYKMKDEVIPYYLLVDELNTLNDTYALCSGLLLANPTQINIKNCNYINNKLNLKLEQIKRHCPHIYFYTKYIK</sequence>
<comment type="caution">
    <text evidence="1">The sequence shown here is derived from an EMBL/GenBank/DDBJ whole genome shotgun (WGS) entry which is preliminary data.</text>
</comment>
<accession>A0A4Q0XYE3</accession>
<evidence type="ECO:0000313" key="1">
    <source>
        <dbReference type="EMBL" id="RXJ62283.1"/>
    </source>
</evidence>
<evidence type="ECO:0000313" key="2">
    <source>
        <dbReference type="Proteomes" id="UP000290191"/>
    </source>
</evidence>
<dbReference type="EMBL" id="PDKO01000009">
    <property type="protein sequence ID" value="RXJ62283.1"/>
    <property type="molecule type" value="Genomic_DNA"/>
</dbReference>
<dbReference type="AlphaFoldDB" id="A0A4Q0XYE3"/>
<name>A0A4Q0XYE3_9BACT</name>
<dbReference type="OrthoDB" id="5366201at2"/>
<dbReference type="STRING" id="877500.GCA_000935065_03521"/>
<gene>
    <name evidence="1" type="ORF">CRV06_11040</name>
</gene>
<protein>
    <submittedName>
        <fullName evidence="1">Uncharacterized protein</fullName>
    </submittedName>
</protein>
<dbReference type="Proteomes" id="UP000290191">
    <property type="component" value="Unassembled WGS sequence"/>
</dbReference>
<organism evidence="1 2">
    <name type="scientific">Halarcobacter anaerophilus</name>
    <dbReference type="NCBI Taxonomy" id="877500"/>
    <lineage>
        <taxon>Bacteria</taxon>
        <taxon>Pseudomonadati</taxon>
        <taxon>Campylobacterota</taxon>
        <taxon>Epsilonproteobacteria</taxon>
        <taxon>Campylobacterales</taxon>
        <taxon>Arcobacteraceae</taxon>
        <taxon>Halarcobacter</taxon>
    </lineage>
</organism>
<proteinExistence type="predicted"/>